<dbReference type="Proteomes" id="UP000193685">
    <property type="component" value="Unassembled WGS sequence"/>
</dbReference>
<keyword evidence="13 19" id="KW-1133">Transmembrane helix</keyword>
<dbReference type="CDD" id="cd06855">
    <property type="entry name" value="GT_GPT_euk"/>
    <property type="match status" value="1"/>
</dbReference>
<evidence type="ECO:0000256" key="10">
    <source>
        <dbReference type="ARBA" id="ARBA00022723"/>
    </source>
</evidence>
<feature type="transmembrane region" description="Helical" evidence="19">
    <location>
        <begin position="161"/>
        <end position="181"/>
    </location>
</feature>
<dbReference type="PANTHER" id="PTHR10571:SF0">
    <property type="entry name" value="UDP-N-ACETYLGLUCOSAMINE--DOLICHYL-PHOSPHATE N-ACETYLGLUCOSAMINEPHOSPHOTRANSFERASE"/>
    <property type="match status" value="1"/>
</dbReference>
<keyword evidence="9 19" id="KW-0812">Transmembrane</keyword>
<dbReference type="UniPathway" id="UPA00378"/>
<evidence type="ECO:0000256" key="11">
    <source>
        <dbReference type="ARBA" id="ARBA00022824"/>
    </source>
</evidence>
<feature type="transmembrane region" description="Helical" evidence="19">
    <location>
        <begin position="89"/>
        <end position="108"/>
    </location>
</feature>
<dbReference type="RefSeq" id="XP_040725942.1">
    <property type="nucleotide sequence ID" value="XM_040872162.1"/>
</dbReference>
<dbReference type="GO" id="GO:0016757">
    <property type="term" value="F:glycosyltransferase activity"/>
    <property type="evidence" value="ECO:0007669"/>
    <property type="project" value="UniProtKB-KW"/>
</dbReference>
<dbReference type="STRING" id="56484.A0A1Y2FJ66"/>
<dbReference type="OMA" id="LPHFNAR"/>
<feature type="transmembrane region" description="Helical" evidence="19">
    <location>
        <begin position="379"/>
        <end position="398"/>
    </location>
</feature>
<comment type="function">
    <text evidence="17">UDP-N-acetylglucosamine--dolichyl-phosphate N-acetylglucosaminephosphotransferase that operates in the biosynthetic pathway of dolichol-linked oligosaccharides, the glycan precursors employed in protein asparagine (N)-glycosylation. The assembly of dolichol-linked oligosaccharides begins on the cytosolic side of the endoplasmic reticulum membrane and finishes in its lumen. The sequential addition of sugars to dolichol pyrophosphate produces dolichol-linked oligosaccharides containing fourteen sugars, including two GlcNAcs, nine mannoses and three glucoses. Once assembled, the oligosaccharide is transferred from the lipid to nascent proteins by oligosaccharyltransferases. Catalyzes the initial step of dolichol-linked oligosaccharide biosynthesis, transfering GlcNAc-1-P from cytosolic UDP-GlcNAc onto the carrier lipid dolichyl phosphate (P-dolichol), yielding GlcNAc-P-P-dolichol embedded in the cytoplasmic leaflet of the endoplasmic reticulum membrane.</text>
</comment>
<reference evidence="20 21" key="1">
    <citation type="submission" date="2016-07" db="EMBL/GenBank/DDBJ databases">
        <title>Pervasive Adenine N6-methylation of Active Genes in Fungi.</title>
        <authorList>
            <consortium name="DOE Joint Genome Institute"/>
            <person name="Mondo S.J."/>
            <person name="Dannebaum R.O."/>
            <person name="Kuo R.C."/>
            <person name="Labutti K."/>
            <person name="Haridas S."/>
            <person name="Kuo A."/>
            <person name="Salamov A."/>
            <person name="Ahrendt S.R."/>
            <person name="Lipzen A."/>
            <person name="Sullivan W."/>
            <person name="Andreopoulos W.B."/>
            <person name="Clum A."/>
            <person name="Lindquist E."/>
            <person name="Daum C."/>
            <person name="Ramamoorthy G.K."/>
            <person name="Gryganskyi A."/>
            <person name="Culley D."/>
            <person name="Magnuson J.K."/>
            <person name="James T.Y."/>
            <person name="O'Malley M.A."/>
            <person name="Stajich J.E."/>
            <person name="Spatafora J.W."/>
            <person name="Visel A."/>
            <person name="Grigoriev I.V."/>
        </authorList>
    </citation>
    <scope>NUCLEOTIDE SEQUENCE [LARGE SCALE GENOMIC DNA]</scope>
    <source>
        <strain evidence="20 21">12-1054</strain>
    </source>
</reference>
<evidence type="ECO:0000256" key="8">
    <source>
        <dbReference type="ARBA" id="ARBA00022679"/>
    </source>
</evidence>
<comment type="caution">
    <text evidence="20">The sequence shown here is derived from an EMBL/GenBank/DDBJ whole genome shotgun (WGS) entry which is preliminary data.</text>
</comment>
<dbReference type="GO" id="GO:0046872">
    <property type="term" value="F:metal ion binding"/>
    <property type="evidence" value="ECO:0007669"/>
    <property type="project" value="UniProtKB-KW"/>
</dbReference>
<evidence type="ECO:0000256" key="2">
    <source>
        <dbReference type="ARBA" id="ARBA00004477"/>
    </source>
</evidence>
<evidence type="ECO:0000256" key="12">
    <source>
        <dbReference type="ARBA" id="ARBA00022842"/>
    </source>
</evidence>
<keyword evidence="12" id="KW-0460">Magnesium</keyword>
<evidence type="ECO:0000256" key="6">
    <source>
        <dbReference type="ARBA" id="ARBA00017659"/>
    </source>
</evidence>
<keyword evidence="10" id="KW-0479">Metal-binding</keyword>
<keyword evidence="11" id="KW-0256">Endoplasmic reticulum</keyword>
<dbReference type="PANTHER" id="PTHR10571">
    <property type="entry name" value="UDP-N-ACETYLGLUCOSAMINE--DOLICHYL-PHOSPHATE N-ACETYLGLUCOSAMINEPHOSPHOTRANSFERASE"/>
    <property type="match status" value="1"/>
</dbReference>
<evidence type="ECO:0000256" key="18">
    <source>
        <dbReference type="ARBA" id="ARBA00045078"/>
    </source>
</evidence>
<feature type="transmembrane region" description="Helical" evidence="19">
    <location>
        <begin position="256"/>
        <end position="274"/>
    </location>
</feature>
<protein>
    <recommendedName>
        <fullName evidence="6">UDP-N-acetylglucosamine--dolichyl-phosphate N-acetylglucosaminephosphotransferase</fullName>
        <ecNumber evidence="5">2.7.8.15</ecNumber>
    </recommendedName>
    <alternativeName>
        <fullName evidence="15">GlcNAc-1-P transferase</fullName>
    </alternativeName>
    <alternativeName>
        <fullName evidence="16">N-acetylglucosamine-1-phosphate transferase</fullName>
    </alternativeName>
</protein>
<feature type="transmembrane region" description="Helical" evidence="19">
    <location>
        <begin position="35"/>
        <end position="56"/>
    </location>
</feature>
<dbReference type="GO" id="GO:0003975">
    <property type="term" value="F:UDP-N-acetylglucosamine-dolichyl-phosphate N-acetylglucosaminephosphotransferase activity"/>
    <property type="evidence" value="ECO:0007669"/>
    <property type="project" value="UniProtKB-EC"/>
</dbReference>
<evidence type="ECO:0000256" key="13">
    <source>
        <dbReference type="ARBA" id="ARBA00022989"/>
    </source>
</evidence>
<proteinExistence type="inferred from homology"/>
<name>A0A1Y2FJ66_PROLT</name>
<dbReference type="EC" id="2.7.8.15" evidence="5"/>
<evidence type="ECO:0000256" key="5">
    <source>
        <dbReference type="ARBA" id="ARBA00013225"/>
    </source>
</evidence>
<evidence type="ECO:0000256" key="17">
    <source>
        <dbReference type="ARBA" id="ARBA00044717"/>
    </source>
</evidence>
<evidence type="ECO:0000256" key="4">
    <source>
        <dbReference type="ARBA" id="ARBA00009317"/>
    </source>
</evidence>
<sequence>MTVILIPQSAAAFLRKGVSGKDLGKPTKPLLPETMGVISAVVYLLIMILFIPFAFYQHIKAGWEASGRGAGIDDSDHVTVGDTFPHNKLGAYLSAVLSLQGAILLGLADDFFDLRWRHKFFIPAFAAIPLLVVYYVDYGVTYVVVPTPLRPYFGDLVDLGFLYYAYMAALTIFCTNSINILAGVNGVEVGQSVVIACCILANDLLYISGVQEHVGLNHPAYESHLFSACFLMPFLGVSLALLYHNWWPASVFVGDTFCYFAGMTFATVGIQGHFSKTMLLFFIPQVFNFVLSAPQLFHIIPCPRHRLPKFQAKTGLVDASIVEFERPPSTLQRILLIMLERLYLVRLVRHPHTGVILSSSNLTLLSVLLVRLGPMREDTLTICMMTIQALFGIAGFLVRHRLARLVFTDDNRMSSQFYV</sequence>
<keyword evidence="8 20" id="KW-0808">Transferase</keyword>
<evidence type="ECO:0000256" key="7">
    <source>
        <dbReference type="ARBA" id="ARBA00022676"/>
    </source>
</evidence>
<evidence type="ECO:0000256" key="14">
    <source>
        <dbReference type="ARBA" id="ARBA00023136"/>
    </source>
</evidence>
<keyword evidence="21" id="KW-1185">Reference proteome</keyword>
<dbReference type="GO" id="GO:0006488">
    <property type="term" value="P:dolichol-linked oligosaccharide biosynthetic process"/>
    <property type="evidence" value="ECO:0007669"/>
    <property type="project" value="InterPro"/>
</dbReference>
<comment type="pathway">
    <text evidence="3">Protein modification; protein glycosylation.</text>
</comment>
<feature type="transmembrane region" description="Helical" evidence="19">
    <location>
        <begin position="193"/>
        <end position="211"/>
    </location>
</feature>
<comment type="cofactor">
    <cofactor evidence="1">
        <name>Mg(2+)</name>
        <dbReference type="ChEBI" id="CHEBI:18420"/>
    </cofactor>
</comment>
<keyword evidence="7" id="KW-0328">Glycosyltransferase</keyword>
<comment type="catalytic activity">
    <reaction evidence="18">
        <text>a di-trans,poly-cis-dolichyl phosphate + UDP-N-acetyl-alpha-D-glucosamine = an N-acetyl-alpha-D-glucosaminyl-diphospho-di-trans,poly-cis-dolichol + UMP</text>
        <dbReference type="Rhea" id="RHEA:13289"/>
        <dbReference type="Rhea" id="RHEA-COMP:19498"/>
        <dbReference type="Rhea" id="RHEA-COMP:19507"/>
        <dbReference type="ChEBI" id="CHEBI:57683"/>
        <dbReference type="ChEBI" id="CHEBI:57705"/>
        <dbReference type="ChEBI" id="CHEBI:57865"/>
        <dbReference type="ChEBI" id="CHEBI:58427"/>
        <dbReference type="EC" id="2.7.8.15"/>
    </reaction>
    <physiologicalReaction direction="left-to-right" evidence="18">
        <dbReference type="Rhea" id="RHEA:13290"/>
    </physiologicalReaction>
</comment>
<feature type="transmembrane region" description="Helical" evidence="19">
    <location>
        <begin position="354"/>
        <end position="373"/>
    </location>
</feature>
<feature type="transmembrane region" description="Helical" evidence="19">
    <location>
        <begin position="280"/>
        <end position="300"/>
    </location>
</feature>
<feature type="transmembrane region" description="Helical" evidence="19">
    <location>
        <begin position="120"/>
        <end position="141"/>
    </location>
</feature>
<evidence type="ECO:0000313" key="21">
    <source>
        <dbReference type="Proteomes" id="UP000193685"/>
    </source>
</evidence>
<evidence type="ECO:0000256" key="1">
    <source>
        <dbReference type="ARBA" id="ARBA00001946"/>
    </source>
</evidence>
<evidence type="ECO:0000256" key="16">
    <source>
        <dbReference type="ARBA" id="ARBA00033238"/>
    </source>
</evidence>
<dbReference type="AlphaFoldDB" id="A0A1Y2FJ66"/>
<dbReference type="OrthoDB" id="10262326at2759"/>
<dbReference type="Pfam" id="PF00953">
    <property type="entry name" value="Glycos_transf_4"/>
    <property type="match status" value="1"/>
</dbReference>
<dbReference type="InterPro" id="IPR000715">
    <property type="entry name" value="Glycosyl_transferase_4"/>
</dbReference>
<dbReference type="EMBL" id="MCFI01000007">
    <property type="protein sequence ID" value="ORY83647.1"/>
    <property type="molecule type" value="Genomic_DNA"/>
</dbReference>
<feature type="transmembrane region" description="Helical" evidence="19">
    <location>
        <begin position="223"/>
        <end position="244"/>
    </location>
</feature>
<accession>A0A1Y2FJ66</accession>
<evidence type="ECO:0000256" key="15">
    <source>
        <dbReference type="ARBA" id="ARBA00029567"/>
    </source>
</evidence>
<evidence type="ECO:0000313" key="20">
    <source>
        <dbReference type="EMBL" id="ORY83647.1"/>
    </source>
</evidence>
<dbReference type="GeneID" id="63788761"/>
<evidence type="ECO:0000256" key="9">
    <source>
        <dbReference type="ARBA" id="ARBA00022692"/>
    </source>
</evidence>
<dbReference type="GO" id="GO:0005789">
    <property type="term" value="C:endoplasmic reticulum membrane"/>
    <property type="evidence" value="ECO:0007669"/>
    <property type="project" value="UniProtKB-SubCell"/>
</dbReference>
<evidence type="ECO:0000256" key="3">
    <source>
        <dbReference type="ARBA" id="ARBA00004922"/>
    </source>
</evidence>
<evidence type="ECO:0000256" key="19">
    <source>
        <dbReference type="SAM" id="Phobius"/>
    </source>
</evidence>
<dbReference type="InterPro" id="IPR033895">
    <property type="entry name" value="GPT"/>
</dbReference>
<comment type="subcellular location">
    <subcellularLocation>
        <location evidence="2">Endoplasmic reticulum membrane</location>
        <topology evidence="2">Multi-pass membrane protein</topology>
    </subcellularLocation>
</comment>
<gene>
    <name evidence="20" type="ORF">BCR37DRAFT_409721</name>
</gene>
<organism evidence="20 21">
    <name type="scientific">Protomyces lactucae-debilis</name>
    <dbReference type="NCBI Taxonomy" id="2754530"/>
    <lineage>
        <taxon>Eukaryota</taxon>
        <taxon>Fungi</taxon>
        <taxon>Dikarya</taxon>
        <taxon>Ascomycota</taxon>
        <taxon>Taphrinomycotina</taxon>
        <taxon>Taphrinomycetes</taxon>
        <taxon>Taphrinales</taxon>
        <taxon>Protomycetaceae</taxon>
        <taxon>Protomyces</taxon>
    </lineage>
</organism>
<comment type="similarity">
    <text evidence="4">Belongs to the glycosyltransferase 4 family.</text>
</comment>
<keyword evidence="14 19" id="KW-0472">Membrane</keyword>